<keyword evidence="4" id="KW-0175">Coiled coil</keyword>
<protein>
    <recommendedName>
        <fullName evidence="9">DUF1640 domain-containing protein</fullName>
    </recommendedName>
</protein>
<keyword evidence="5 6" id="KW-0472">Membrane</keyword>
<dbReference type="AlphaFoldDB" id="A0A1H3JSG0"/>
<dbReference type="STRING" id="61595.SAMN05421644_1656"/>
<evidence type="ECO:0000313" key="7">
    <source>
        <dbReference type="EMBL" id="SDY42910.1"/>
    </source>
</evidence>
<sequence>MTTIVFDTHKFIRTLKESGIPEGQAEAISEAFRAAHVEADLATKADLNALELSVRGQFSELKFDLIKWMTGALIAQAAVIAALVKLL</sequence>
<gene>
    <name evidence="7" type="ORF">SAMN05421644_1656</name>
</gene>
<keyword evidence="8" id="KW-1185">Reference proteome</keyword>
<dbReference type="Pfam" id="PF07798">
    <property type="entry name" value="CCDC90-like"/>
    <property type="match status" value="1"/>
</dbReference>
<dbReference type="OrthoDB" id="5771482at2"/>
<evidence type="ECO:0000256" key="1">
    <source>
        <dbReference type="ARBA" id="ARBA00004370"/>
    </source>
</evidence>
<reference evidence="8" key="1">
    <citation type="submission" date="2016-10" db="EMBL/GenBank/DDBJ databases">
        <authorList>
            <person name="Varghese N."/>
            <person name="Submissions S."/>
        </authorList>
    </citation>
    <scope>NUCLEOTIDE SEQUENCE [LARGE SCALE GENOMIC DNA]</scope>
    <source>
        <strain evidence="8">DSM 173</strain>
    </source>
</reference>
<comment type="subcellular location">
    <subcellularLocation>
        <location evidence="1">Membrane</location>
    </subcellularLocation>
</comment>
<name>A0A1H3JSG0_ALLWA</name>
<evidence type="ECO:0008006" key="9">
    <source>
        <dbReference type="Google" id="ProtNLM"/>
    </source>
</evidence>
<accession>A0A1H3JSG0</accession>
<feature type="transmembrane region" description="Helical" evidence="6">
    <location>
        <begin position="65"/>
        <end position="84"/>
    </location>
</feature>
<dbReference type="Proteomes" id="UP000198672">
    <property type="component" value="Unassembled WGS sequence"/>
</dbReference>
<organism evidence="7 8">
    <name type="scientific">Allochromatium warmingii</name>
    <name type="common">Chromatium warmingii</name>
    <dbReference type="NCBI Taxonomy" id="61595"/>
    <lineage>
        <taxon>Bacteria</taxon>
        <taxon>Pseudomonadati</taxon>
        <taxon>Pseudomonadota</taxon>
        <taxon>Gammaproteobacteria</taxon>
        <taxon>Chromatiales</taxon>
        <taxon>Chromatiaceae</taxon>
        <taxon>Allochromatium</taxon>
    </lineage>
</organism>
<dbReference type="Gene3D" id="1.20.5.340">
    <property type="match status" value="1"/>
</dbReference>
<keyword evidence="2 6" id="KW-0812">Transmembrane</keyword>
<dbReference type="RefSeq" id="WP_091335394.1">
    <property type="nucleotide sequence ID" value="NZ_FNOW01000065.1"/>
</dbReference>
<evidence type="ECO:0000256" key="5">
    <source>
        <dbReference type="ARBA" id="ARBA00023136"/>
    </source>
</evidence>
<proteinExistence type="predicted"/>
<evidence type="ECO:0000256" key="6">
    <source>
        <dbReference type="SAM" id="Phobius"/>
    </source>
</evidence>
<dbReference type="InterPro" id="IPR024461">
    <property type="entry name" value="CCDC90-like"/>
</dbReference>
<dbReference type="EMBL" id="FNOW01000065">
    <property type="protein sequence ID" value="SDY42910.1"/>
    <property type="molecule type" value="Genomic_DNA"/>
</dbReference>
<evidence type="ECO:0000313" key="8">
    <source>
        <dbReference type="Proteomes" id="UP000198672"/>
    </source>
</evidence>
<keyword evidence="3 6" id="KW-1133">Transmembrane helix</keyword>
<dbReference type="GO" id="GO:0016020">
    <property type="term" value="C:membrane"/>
    <property type="evidence" value="ECO:0007669"/>
    <property type="project" value="UniProtKB-SubCell"/>
</dbReference>
<evidence type="ECO:0000256" key="2">
    <source>
        <dbReference type="ARBA" id="ARBA00022692"/>
    </source>
</evidence>
<evidence type="ECO:0000256" key="4">
    <source>
        <dbReference type="ARBA" id="ARBA00023054"/>
    </source>
</evidence>
<evidence type="ECO:0000256" key="3">
    <source>
        <dbReference type="ARBA" id="ARBA00022989"/>
    </source>
</evidence>